<dbReference type="InterPro" id="IPR029058">
    <property type="entry name" value="AB_hydrolase_fold"/>
</dbReference>
<keyword evidence="6" id="KW-1185">Reference proteome</keyword>
<feature type="domain" description="Carboxylesterase type B" evidence="4">
    <location>
        <begin position="3"/>
        <end position="339"/>
    </location>
</feature>
<dbReference type="AlphaFoldDB" id="A0A261F821"/>
<organism evidence="5 6">
    <name type="scientific">Aeriscardovia aeriphila</name>
    <dbReference type="NCBI Taxonomy" id="218139"/>
    <lineage>
        <taxon>Bacteria</taxon>
        <taxon>Bacillati</taxon>
        <taxon>Actinomycetota</taxon>
        <taxon>Actinomycetes</taxon>
        <taxon>Bifidobacteriales</taxon>
        <taxon>Bifidobacteriaceae</taxon>
        <taxon>Aeriscardovia</taxon>
    </lineage>
</organism>
<name>A0A261F821_9BIFI</name>
<keyword evidence="2 3" id="KW-0378">Hydrolase</keyword>
<dbReference type="PANTHER" id="PTHR11559">
    <property type="entry name" value="CARBOXYLESTERASE"/>
    <property type="match status" value="1"/>
</dbReference>
<protein>
    <recommendedName>
        <fullName evidence="3">Carboxylic ester hydrolase</fullName>
        <ecNumber evidence="3">3.1.1.-</ecNumber>
    </recommendedName>
</protein>
<dbReference type="Pfam" id="PF00135">
    <property type="entry name" value="COesterase"/>
    <property type="match status" value="2"/>
</dbReference>
<dbReference type="InterPro" id="IPR019819">
    <property type="entry name" value="Carboxylesterase_B_CS"/>
</dbReference>
<dbReference type="EC" id="3.1.1.-" evidence="3"/>
<dbReference type="OrthoDB" id="3199405at2"/>
<dbReference type="PROSITE" id="PS00941">
    <property type="entry name" value="CARBOXYLESTERASE_B_2"/>
    <property type="match status" value="1"/>
</dbReference>
<dbReference type="RefSeq" id="WP_094690169.1">
    <property type="nucleotide sequence ID" value="NZ_JACBYZ010000001.1"/>
</dbReference>
<dbReference type="Gene3D" id="3.40.50.1820">
    <property type="entry name" value="alpha/beta hydrolase"/>
    <property type="match status" value="2"/>
</dbReference>
<dbReference type="InterPro" id="IPR002018">
    <property type="entry name" value="CarbesteraseB"/>
</dbReference>
<gene>
    <name evidence="5" type="ORF">AEAE_1079</name>
</gene>
<dbReference type="InterPro" id="IPR050309">
    <property type="entry name" value="Type-B_Carboxylest/Lipase"/>
</dbReference>
<dbReference type="InterPro" id="IPR019826">
    <property type="entry name" value="Carboxylesterase_B_AS"/>
</dbReference>
<reference evidence="5 6" key="1">
    <citation type="journal article" date="2017" name="BMC Genomics">
        <title>Comparative genomic and phylogenomic analyses of the Bifidobacteriaceae family.</title>
        <authorList>
            <person name="Lugli G.A."/>
            <person name="Milani C."/>
            <person name="Turroni F."/>
            <person name="Duranti S."/>
            <person name="Mancabelli L."/>
            <person name="Mangifesta M."/>
            <person name="Ferrario C."/>
            <person name="Modesto M."/>
            <person name="Mattarelli P."/>
            <person name="Jiri K."/>
            <person name="van Sinderen D."/>
            <person name="Ventura M."/>
        </authorList>
    </citation>
    <scope>NUCLEOTIDE SEQUENCE [LARGE SCALE GENOMIC DNA]</scope>
    <source>
        <strain evidence="5 6">LMG 21773</strain>
    </source>
</reference>
<comment type="similarity">
    <text evidence="1 3">Belongs to the type-B carboxylesterase/lipase family.</text>
</comment>
<dbReference type="SUPFAM" id="SSF53474">
    <property type="entry name" value="alpha/beta-Hydrolases"/>
    <property type="match status" value="1"/>
</dbReference>
<feature type="domain" description="Carboxylesterase type B" evidence="4">
    <location>
        <begin position="354"/>
        <end position="454"/>
    </location>
</feature>
<dbReference type="PROSITE" id="PS00122">
    <property type="entry name" value="CARBOXYLESTERASE_B_1"/>
    <property type="match status" value="1"/>
</dbReference>
<dbReference type="GO" id="GO:0016787">
    <property type="term" value="F:hydrolase activity"/>
    <property type="evidence" value="ECO:0007669"/>
    <property type="project" value="UniProtKB-KW"/>
</dbReference>
<dbReference type="Proteomes" id="UP000228976">
    <property type="component" value="Unassembled WGS sequence"/>
</dbReference>
<evidence type="ECO:0000256" key="2">
    <source>
        <dbReference type="ARBA" id="ARBA00022801"/>
    </source>
</evidence>
<sequence length="464" mass="51661">MKRQVRIHSGIVEGIAATDPAITVFRGIPFAQPPVGELRWRAPQPVTPWKGILETFDFAPTAMQPTPGNSNEFYDKEWGTDPSVDMSEDCLYVNVWTPALRGNRQQAHTVGEKKPVMVWIYGGAYQTGGTFEKEFDGQQLARHDVVVVSVAYRLNVFGFFAHPLLGNAANFGFLDQQAGIRWVKENIEAFGGDPNNITVFGQSAGAASVLAQICSPGNTGLFHHAIMQSGGGLGYFNAHLASLEEIEANGVRLFDALGVTTLEEARAIPARQLLEAAENLPVPPESGHEGEWPMLVNWQPCIDGNFLDRQERDIIRSHDAADVDVIIGNTTGEFLETADDGTVIPAGQLGNFEFIDEWIDAKYRAPYYYHFDISMPGDDAGSFHSSDLWFVFSTLGKCWRPFEGWHYDVAHAMTSFWARFAHDGNPDVPALPEWKHTTKRHEFMNFARHISMSADLSRKKEEEE</sequence>
<evidence type="ECO:0000256" key="3">
    <source>
        <dbReference type="RuleBase" id="RU361235"/>
    </source>
</evidence>
<accession>A0A261F821</accession>
<dbReference type="EMBL" id="MWWU01000003">
    <property type="protein sequence ID" value="OZG55282.1"/>
    <property type="molecule type" value="Genomic_DNA"/>
</dbReference>
<evidence type="ECO:0000313" key="6">
    <source>
        <dbReference type="Proteomes" id="UP000228976"/>
    </source>
</evidence>
<evidence type="ECO:0000256" key="1">
    <source>
        <dbReference type="ARBA" id="ARBA00005964"/>
    </source>
</evidence>
<evidence type="ECO:0000313" key="5">
    <source>
        <dbReference type="EMBL" id="OZG55282.1"/>
    </source>
</evidence>
<comment type="caution">
    <text evidence="5">The sequence shown here is derived from an EMBL/GenBank/DDBJ whole genome shotgun (WGS) entry which is preliminary data.</text>
</comment>
<evidence type="ECO:0000259" key="4">
    <source>
        <dbReference type="Pfam" id="PF00135"/>
    </source>
</evidence>
<proteinExistence type="inferred from homology"/>